<gene>
    <name evidence="7 8" type="primary">flhA</name>
    <name evidence="8" type="ORF">G3256_18225</name>
</gene>
<evidence type="ECO:0000313" key="9">
    <source>
        <dbReference type="Proteomes" id="UP000503308"/>
    </source>
</evidence>
<dbReference type="NCBIfam" id="TIGR01398">
    <property type="entry name" value="FlhA"/>
    <property type="match status" value="1"/>
</dbReference>
<proteinExistence type="inferred from homology"/>
<feature type="transmembrane region" description="Helical" evidence="7">
    <location>
        <begin position="69"/>
        <end position="89"/>
    </location>
</feature>
<evidence type="ECO:0000313" key="8">
    <source>
        <dbReference type="EMBL" id="QJF52974.1"/>
    </source>
</evidence>
<evidence type="ECO:0000256" key="7">
    <source>
        <dbReference type="RuleBase" id="RU364093"/>
    </source>
</evidence>
<dbReference type="GO" id="GO:0005886">
    <property type="term" value="C:plasma membrane"/>
    <property type="evidence" value="ECO:0007669"/>
    <property type="project" value="UniProtKB-SubCell"/>
</dbReference>
<dbReference type="EMBL" id="CP048788">
    <property type="protein sequence ID" value="QJF52974.1"/>
    <property type="molecule type" value="Genomic_DNA"/>
</dbReference>
<keyword evidence="7" id="KW-1006">Bacterial flagellum protein export</keyword>
<evidence type="ECO:0000256" key="4">
    <source>
        <dbReference type="ARBA" id="ARBA00022692"/>
    </source>
</evidence>
<dbReference type="GO" id="GO:0009306">
    <property type="term" value="P:protein secretion"/>
    <property type="evidence" value="ECO:0007669"/>
    <property type="project" value="InterPro"/>
</dbReference>
<comment type="subcellular location">
    <subcellularLocation>
        <location evidence="1 7">Cell membrane</location>
        <topology evidence="1 7">Multi-pass membrane protein</topology>
    </subcellularLocation>
</comment>
<dbReference type="Pfam" id="PF00771">
    <property type="entry name" value="FHIPEP"/>
    <property type="match status" value="1"/>
</dbReference>
<dbReference type="PRINTS" id="PR00949">
    <property type="entry name" value="TYPE3IMAPROT"/>
</dbReference>
<organism evidence="8 9">
    <name type="scientific">Roseobacter ponti</name>
    <dbReference type="NCBI Taxonomy" id="1891787"/>
    <lineage>
        <taxon>Bacteria</taxon>
        <taxon>Pseudomonadati</taxon>
        <taxon>Pseudomonadota</taxon>
        <taxon>Alphaproteobacteria</taxon>
        <taxon>Rhodobacterales</taxon>
        <taxon>Roseobacteraceae</taxon>
        <taxon>Roseobacter</taxon>
    </lineage>
</organism>
<keyword evidence="7" id="KW-1005">Bacterial flagellum biogenesis</keyword>
<keyword evidence="5 7" id="KW-1133">Transmembrane helix</keyword>
<keyword evidence="8" id="KW-0969">Cilium</keyword>
<keyword evidence="6 7" id="KW-0472">Membrane</keyword>
<dbReference type="PIRSF" id="PIRSF005419">
    <property type="entry name" value="FlhA"/>
    <property type="match status" value="1"/>
</dbReference>
<dbReference type="Gene3D" id="1.10.8.540">
    <property type="entry name" value="FHIPEP family, domain 3"/>
    <property type="match status" value="1"/>
</dbReference>
<keyword evidence="7" id="KW-0813">Transport</keyword>
<feature type="transmembrane region" description="Helical" evidence="7">
    <location>
        <begin position="202"/>
        <end position="223"/>
    </location>
</feature>
<reference evidence="8 9" key="1">
    <citation type="submission" date="2020-02" db="EMBL/GenBank/DDBJ databases">
        <title>Genome sequence of Roseobacter ponti.</title>
        <authorList>
            <person name="Hollensteiner J."/>
            <person name="Schneider D."/>
            <person name="Poehlein A."/>
            <person name="Daniel R."/>
        </authorList>
    </citation>
    <scope>NUCLEOTIDE SEQUENCE [LARGE SCALE GENOMIC DNA]</scope>
    <source>
        <strain evidence="8 9">DSM 106830</strain>
    </source>
</reference>
<keyword evidence="9" id="KW-1185">Reference proteome</keyword>
<dbReference type="InterPro" id="IPR006301">
    <property type="entry name" value="FlhA"/>
</dbReference>
<dbReference type="GO" id="GO:0044780">
    <property type="term" value="P:bacterial-type flagellum assembly"/>
    <property type="evidence" value="ECO:0007669"/>
    <property type="project" value="InterPro"/>
</dbReference>
<evidence type="ECO:0000256" key="3">
    <source>
        <dbReference type="ARBA" id="ARBA00022475"/>
    </source>
</evidence>
<dbReference type="InterPro" id="IPR042196">
    <property type="entry name" value="FHIPEP_4"/>
</dbReference>
<dbReference type="PANTHER" id="PTHR30161">
    <property type="entry name" value="FLAGELLAR EXPORT PROTEIN, MEMBRANE FLHA SUBUNIT-RELATED"/>
    <property type="match status" value="1"/>
</dbReference>
<feature type="transmembrane region" description="Helical" evidence="7">
    <location>
        <begin position="40"/>
        <end position="57"/>
    </location>
</feature>
<dbReference type="Gene3D" id="3.40.30.60">
    <property type="entry name" value="FHIPEP family, domain 1"/>
    <property type="match status" value="1"/>
</dbReference>
<protein>
    <recommendedName>
        <fullName evidence="7">Flagellar biosynthesis protein FlhA</fullName>
    </recommendedName>
</protein>
<dbReference type="PANTHER" id="PTHR30161:SF1">
    <property type="entry name" value="FLAGELLAR BIOSYNTHESIS PROTEIN FLHA-RELATED"/>
    <property type="match status" value="1"/>
</dbReference>
<feature type="transmembrane region" description="Helical" evidence="7">
    <location>
        <begin position="277"/>
        <end position="296"/>
    </location>
</feature>
<dbReference type="KEGG" id="rpon:G3256_18225"/>
<feature type="transmembrane region" description="Helical" evidence="7">
    <location>
        <begin position="109"/>
        <end position="132"/>
    </location>
</feature>
<accession>A0A858SW49</accession>
<keyword evidence="4 7" id="KW-0812">Transmembrane</keyword>
<comment type="function">
    <text evidence="7">Required for formation of the rod structure of the flagellar apparatus. Together with FliI and FliH, may constitute the export apparatus of flagellin.</text>
</comment>
<keyword evidence="3 7" id="KW-1003">Cell membrane</keyword>
<dbReference type="InterPro" id="IPR042194">
    <property type="entry name" value="FHIPEP_1"/>
</dbReference>
<name>A0A858SW49_9RHOB</name>
<evidence type="ECO:0000256" key="6">
    <source>
        <dbReference type="ARBA" id="ARBA00023136"/>
    </source>
</evidence>
<dbReference type="InterPro" id="IPR001712">
    <property type="entry name" value="T3SS_FHIPEP"/>
</dbReference>
<evidence type="ECO:0000256" key="1">
    <source>
        <dbReference type="ARBA" id="ARBA00004651"/>
    </source>
</evidence>
<dbReference type="AlphaFoldDB" id="A0A858SW49"/>
<dbReference type="InterPro" id="IPR042193">
    <property type="entry name" value="FHIPEP_3"/>
</dbReference>
<keyword evidence="8" id="KW-0282">Flagellum</keyword>
<evidence type="ECO:0000256" key="2">
    <source>
        <dbReference type="ARBA" id="ARBA00008835"/>
    </source>
</evidence>
<keyword evidence="8" id="KW-0966">Cell projection</keyword>
<dbReference type="Proteomes" id="UP000503308">
    <property type="component" value="Chromosome"/>
</dbReference>
<keyword evidence="7" id="KW-0653">Protein transport</keyword>
<evidence type="ECO:0000256" key="5">
    <source>
        <dbReference type="ARBA" id="ARBA00022989"/>
    </source>
</evidence>
<comment type="similarity">
    <text evidence="2 7">Belongs to the FHIPEP (flagella/HR/invasion proteins export pore) family.</text>
</comment>
<sequence length="694" mass="74685">MKNLSVKAFLNPTIMLAVALMAVIVMMILPMPAWILDTGLAASFALAILIFTVTLFIERPLDFSAFPTILLASLMLRLSLNVSSTKLIIGEGHTGTDAAGEVIEGFANFVMGGSIFLGLVVFCVLLIVNFMVITKGAARMAEVGARFALDGMPGKQLAIDSDMSAGAISHTEAKERREREQQETTFFGSLDGASKFVKGDAVAGLLITLLNLVAGLIMGVAVHGMPIGQAFETYAILTVGDGLVSQIPAVIISIASALLLARGGAQGATDLAVFSQLGKHPAALATVAGLMFVFALFPGLPFLPFVTGGALLASAAFWLHRKSKALKPVVDADQQDITLPKERPLGDILEIDDVHVEFATDLVNMVLDPGTGLDARIANMRTHVASVYGLILPEIRLTDDATLPSGTYVLKVHGVEQARAILKSDQILALIPDSNAALPDGTDTMEPVYGAPARWISSRDQETAALDGLTLVTPAEILATHLLETIKRNFSRLLTLKSLRRLLAEMVNISDPRRAEANRKLIDEMVPDKVPVDILHAVLRLLLDEQVSIRNMPMILEAIAEARAHNAQPEAICEHVRQRLGFQLVAEMRRADGTLPLVQLAPEWEDAFNTYQVDADNGLDIALPPELFNQLAENMSSKLQDANRNGINAAIVTNTRRRRFLKTVMRAKGISNPVFSFEEIGLDARPSLVGVVAA</sequence>
<feature type="transmembrane region" description="Helical" evidence="7">
    <location>
        <begin position="243"/>
        <end position="265"/>
    </location>
</feature>
<feature type="transmembrane region" description="Helical" evidence="7">
    <location>
        <begin position="12"/>
        <end position="34"/>
    </location>
</feature>
<dbReference type="Gene3D" id="3.40.50.12790">
    <property type="entry name" value="FHIPEP family, domain 4"/>
    <property type="match status" value="1"/>
</dbReference>